<keyword evidence="2" id="KW-1185">Reference proteome</keyword>
<evidence type="ECO:0000313" key="2">
    <source>
        <dbReference type="Proteomes" id="UP000094197"/>
    </source>
</evidence>
<gene>
    <name evidence="1" type="ORF">A0128_02275</name>
</gene>
<name>A0A1D7UT64_9LEPT</name>
<evidence type="ECO:0000313" key="1">
    <source>
        <dbReference type="EMBL" id="AOP32799.1"/>
    </source>
</evidence>
<sequence>MAFIHWKHAFKKAFHIKQKISIFLKKILLISDECSLIFFDSKLPGFYNVISDQPGRDVVGSRFFPDLLTLCK</sequence>
<dbReference type="AlphaFoldDB" id="A0A1D7UT64"/>
<dbReference type="KEGG" id="laj:A0128_02275"/>
<proteinExistence type="predicted"/>
<dbReference type="Proteomes" id="UP000094197">
    <property type="component" value="Chromosome 1"/>
</dbReference>
<dbReference type="EMBL" id="CP015217">
    <property type="protein sequence ID" value="AOP32799.1"/>
    <property type="molecule type" value="Genomic_DNA"/>
</dbReference>
<organism evidence="1 2">
    <name type="scientific">Leptospira tipperaryensis</name>
    <dbReference type="NCBI Taxonomy" id="2564040"/>
    <lineage>
        <taxon>Bacteria</taxon>
        <taxon>Pseudomonadati</taxon>
        <taxon>Spirochaetota</taxon>
        <taxon>Spirochaetia</taxon>
        <taxon>Leptospirales</taxon>
        <taxon>Leptospiraceae</taxon>
        <taxon>Leptospira</taxon>
    </lineage>
</organism>
<protein>
    <submittedName>
        <fullName evidence="1">Uncharacterized protein</fullName>
    </submittedName>
</protein>
<accession>A0A1D7UT64</accession>
<reference evidence="1 2" key="1">
    <citation type="submission" date="2016-04" db="EMBL/GenBank/DDBJ databases">
        <title>Complete genome seqeunce of Leptospira alstonii serovar Room22.</title>
        <authorList>
            <person name="Nally J.E."/>
            <person name="Bayles D.O."/>
            <person name="Hurley D."/>
            <person name="Fanning S."/>
            <person name="McMahon B.J."/>
            <person name="Arent Z."/>
        </authorList>
    </citation>
    <scope>NUCLEOTIDE SEQUENCE [LARGE SCALE GENOMIC DNA]</scope>
    <source>
        <strain evidence="1 2">GWTS #1</strain>
    </source>
</reference>